<feature type="transmembrane region" description="Helical" evidence="6">
    <location>
        <begin position="488"/>
        <end position="518"/>
    </location>
</feature>
<organism evidence="8 9">
    <name type="scientific">Marasmius tenuissimus</name>
    <dbReference type="NCBI Taxonomy" id="585030"/>
    <lineage>
        <taxon>Eukaryota</taxon>
        <taxon>Fungi</taxon>
        <taxon>Dikarya</taxon>
        <taxon>Basidiomycota</taxon>
        <taxon>Agaricomycotina</taxon>
        <taxon>Agaricomycetes</taxon>
        <taxon>Agaricomycetidae</taxon>
        <taxon>Agaricales</taxon>
        <taxon>Marasmiineae</taxon>
        <taxon>Marasmiaceae</taxon>
        <taxon>Marasmius</taxon>
    </lineage>
</organism>
<comment type="subcellular location">
    <subcellularLocation>
        <location evidence="1">Membrane</location>
        <topology evidence="1">Multi-pass membrane protein</topology>
    </subcellularLocation>
</comment>
<proteinExistence type="predicted"/>
<feature type="region of interest" description="Disordered" evidence="5">
    <location>
        <begin position="43"/>
        <end position="110"/>
    </location>
</feature>
<evidence type="ECO:0000313" key="9">
    <source>
        <dbReference type="Proteomes" id="UP001437256"/>
    </source>
</evidence>
<name>A0ABR2ZZ45_9AGAR</name>
<feature type="transmembrane region" description="Helical" evidence="6">
    <location>
        <begin position="276"/>
        <end position="298"/>
    </location>
</feature>
<sequence length="588" mass="64124">MKDTVRDSFLGQAINSLSGGRLLSYADQRPGYKVPTRYLRSASLSPQATHIPSTEEEKKPNKAKGAKGGSQAVVEVTEVDPDAEPIDTAYPPPPSPPARASGSSGSELELGADNLRGAESGVNAFLVGWEGPDDPDNPKNWSSFKKGFVAFCITLLTFSVYIGSAIYTPSIPGVMEHFDVSQTKATLGLTLYVLAYGVGPMLFTPLQELPSFGRNPVYIIGLAIFLLFNIPIVKASNFATVMGFRFMTGLVGSPALATGGASIADIYDGRRLPYMMGIWSLGAVAGPVCGPVIGGFAAQAKDWRWPIFELMWIAAFSLGFLTIFLPETFAANILLKRARRLRKLTGNPHLRSQSELDQANLSKKEVAFEALVRPIMLITEPAVLFSNLYIGLVYSVFYLWFEAFPLVFNEIYHMNLGVGSLPFVSFIVSGGISYAAYCVYMKYHLEPRSIKNPDMRPEVLLELGLFSSIFIPVSLFMFGWTARESVHWIAPVIAAALYLPGIFLTFQSVLVYLTVTYYKYAGSVLAGNDLFRSSMAGAFPLFGSAFFRNLGLGPGCSLLAGVSIGLWVVYFALVRYGHVLRARSKYAS</sequence>
<dbReference type="InterPro" id="IPR011701">
    <property type="entry name" value="MFS"/>
</dbReference>
<dbReference type="Pfam" id="PF07690">
    <property type="entry name" value="MFS_1"/>
    <property type="match status" value="1"/>
</dbReference>
<dbReference type="Proteomes" id="UP001437256">
    <property type="component" value="Unassembled WGS sequence"/>
</dbReference>
<comment type="caution">
    <text evidence="8">The sequence shown here is derived from an EMBL/GenBank/DDBJ whole genome shotgun (WGS) entry which is preliminary data.</text>
</comment>
<evidence type="ECO:0000256" key="1">
    <source>
        <dbReference type="ARBA" id="ARBA00004141"/>
    </source>
</evidence>
<evidence type="ECO:0000256" key="4">
    <source>
        <dbReference type="ARBA" id="ARBA00023136"/>
    </source>
</evidence>
<evidence type="ECO:0000256" key="3">
    <source>
        <dbReference type="ARBA" id="ARBA00022989"/>
    </source>
</evidence>
<protein>
    <recommendedName>
        <fullName evidence="7">Major facilitator superfamily (MFS) profile domain-containing protein</fullName>
    </recommendedName>
</protein>
<evidence type="ECO:0000259" key="7">
    <source>
        <dbReference type="PROSITE" id="PS50850"/>
    </source>
</evidence>
<keyword evidence="4 6" id="KW-0472">Membrane</keyword>
<feature type="transmembrane region" description="Helical" evidence="6">
    <location>
        <begin position="148"/>
        <end position="167"/>
    </location>
</feature>
<feature type="transmembrane region" description="Helical" evidence="6">
    <location>
        <begin position="460"/>
        <end position="482"/>
    </location>
</feature>
<feature type="compositionally biased region" description="Polar residues" evidence="5">
    <location>
        <begin position="43"/>
        <end position="52"/>
    </location>
</feature>
<evidence type="ECO:0000313" key="8">
    <source>
        <dbReference type="EMBL" id="KAL0067026.1"/>
    </source>
</evidence>
<feature type="transmembrane region" description="Helical" evidence="6">
    <location>
        <begin position="310"/>
        <end position="335"/>
    </location>
</feature>
<dbReference type="CDD" id="cd17323">
    <property type="entry name" value="MFS_Tpo1_MDR_like"/>
    <property type="match status" value="1"/>
</dbReference>
<dbReference type="InterPro" id="IPR020846">
    <property type="entry name" value="MFS_dom"/>
</dbReference>
<accession>A0ABR2ZZ45</accession>
<keyword evidence="3 6" id="KW-1133">Transmembrane helix</keyword>
<feature type="transmembrane region" description="Helical" evidence="6">
    <location>
        <begin position="187"/>
        <end position="203"/>
    </location>
</feature>
<dbReference type="PANTHER" id="PTHR23502:SF23">
    <property type="entry name" value="FLUCONAZOLE RESISTANCE PROTEIN 1"/>
    <property type="match status" value="1"/>
</dbReference>
<feature type="transmembrane region" description="Helical" evidence="6">
    <location>
        <begin position="557"/>
        <end position="576"/>
    </location>
</feature>
<feature type="transmembrane region" description="Helical" evidence="6">
    <location>
        <begin position="421"/>
        <end position="440"/>
    </location>
</feature>
<keyword evidence="2 6" id="KW-0812">Transmembrane</keyword>
<keyword evidence="9" id="KW-1185">Reference proteome</keyword>
<reference evidence="8 9" key="1">
    <citation type="submission" date="2024-05" db="EMBL/GenBank/DDBJ databases">
        <title>A draft genome resource for the thread blight pathogen Marasmius tenuissimus strain MS-2.</title>
        <authorList>
            <person name="Yulfo-Soto G.E."/>
            <person name="Baruah I.K."/>
            <person name="Amoako-Attah I."/>
            <person name="Bukari Y."/>
            <person name="Meinhardt L.W."/>
            <person name="Bailey B.A."/>
            <person name="Cohen S.P."/>
        </authorList>
    </citation>
    <scope>NUCLEOTIDE SEQUENCE [LARGE SCALE GENOMIC DNA]</scope>
    <source>
        <strain evidence="8 9">MS-2</strain>
    </source>
</reference>
<feature type="domain" description="Major facilitator superfamily (MFS) profile" evidence="7">
    <location>
        <begin position="149"/>
        <end position="588"/>
    </location>
</feature>
<evidence type="ECO:0000256" key="5">
    <source>
        <dbReference type="SAM" id="MobiDB-lite"/>
    </source>
</evidence>
<feature type="transmembrane region" description="Helical" evidence="6">
    <location>
        <begin position="215"/>
        <end position="232"/>
    </location>
</feature>
<dbReference type="InterPro" id="IPR036259">
    <property type="entry name" value="MFS_trans_sf"/>
</dbReference>
<gene>
    <name evidence="8" type="ORF">AAF712_006016</name>
</gene>
<evidence type="ECO:0000256" key="2">
    <source>
        <dbReference type="ARBA" id="ARBA00022692"/>
    </source>
</evidence>
<feature type="transmembrane region" description="Helical" evidence="6">
    <location>
        <begin position="530"/>
        <end position="551"/>
    </location>
</feature>
<dbReference type="PANTHER" id="PTHR23502">
    <property type="entry name" value="MAJOR FACILITATOR SUPERFAMILY"/>
    <property type="match status" value="1"/>
</dbReference>
<dbReference type="Gene3D" id="1.20.1250.20">
    <property type="entry name" value="MFS general substrate transporter like domains"/>
    <property type="match status" value="1"/>
</dbReference>
<dbReference type="PROSITE" id="PS50850">
    <property type="entry name" value="MFS"/>
    <property type="match status" value="1"/>
</dbReference>
<feature type="transmembrane region" description="Helical" evidence="6">
    <location>
        <begin position="244"/>
        <end position="264"/>
    </location>
</feature>
<dbReference type="EMBL" id="JBBXMP010000030">
    <property type="protein sequence ID" value="KAL0067026.1"/>
    <property type="molecule type" value="Genomic_DNA"/>
</dbReference>
<dbReference type="SUPFAM" id="SSF103473">
    <property type="entry name" value="MFS general substrate transporter"/>
    <property type="match status" value="1"/>
</dbReference>
<feature type="compositionally biased region" description="Low complexity" evidence="5">
    <location>
        <begin position="98"/>
        <end position="110"/>
    </location>
</feature>
<feature type="transmembrane region" description="Helical" evidence="6">
    <location>
        <begin position="382"/>
        <end position="401"/>
    </location>
</feature>
<evidence type="ECO:0000256" key="6">
    <source>
        <dbReference type="SAM" id="Phobius"/>
    </source>
</evidence>